<evidence type="ECO:0000313" key="3">
    <source>
        <dbReference type="EMBL" id="CCI10140.1"/>
    </source>
</evidence>
<feature type="compositionally biased region" description="Low complexity" evidence="1">
    <location>
        <begin position="1574"/>
        <end position="1592"/>
    </location>
</feature>
<feature type="compositionally biased region" description="Acidic residues" evidence="1">
    <location>
        <begin position="302"/>
        <end position="311"/>
    </location>
</feature>
<feature type="region of interest" description="Disordered" evidence="1">
    <location>
        <begin position="1805"/>
        <end position="1850"/>
    </location>
</feature>
<feature type="compositionally biased region" description="Polar residues" evidence="1">
    <location>
        <begin position="2055"/>
        <end position="2085"/>
    </location>
</feature>
<dbReference type="PROSITE" id="PS51257">
    <property type="entry name" value="PROKAR_LIPOPROTEIN"/>
    <property type="match status" value="1"/>
</dbReference>
<dbReference type="GO" id="GO:0060271">
    <property type="term" value="P:cilium assembly"/>
    <property type="evidence" value="ECO:0007669"/>
    <property type="project" value="TreeGrafter"/>
</dbReference>
<dbReference type="InterPro" id="IPR057537">
    <property type="entry name" value="C2_C2CD3_N"/>
</dbReference>
<gene>
    <name evidence="3" type="ORF">BN9_062540</name>
</gene>
<dbReference type="PANTHER" id="PTHR21254:SF1">
    <property type="entry name" value="C2 DOMAIN-CONTAINING PROTEIN 3"/>
    <property type="match status" value="1"/>
</dbReference>
<dbReference type="OrthoDB" id="129860at2759"/>
<reference evidence="3 4" key="1">
    <citation type="submission" date="2012-05" db="EMBL/GenBank/DDBJ databases">
        <title>Recombination and specialization in a pathogen metapopulation.</title>
        <authorList>
            <person name="Gardiner A."/>
            <person name="Kemen E."/>
            <person name="Schultz-Larsen T."/>
            <person name="MacLean D."/>
            <person name="Van Oosterhout C."/>
            <person name="Jones J.D.G."/>
        </authorList>
    </citation>
    <scope>NUCLEOTIDE SEQUENCE [LARGE SCALE GENOMIC DNA]</scope>
    <source>
        <strain evidence="3 4">Ac Nc2</strain>
    </source>
</reference>
<dbReference type="Proteomes" id="UP000053237">
    <property type="component" value="Unassembled WGS sequence"/>
</dbReference>
<feature type="compositionally biased region" description="Low complexity" evidence="1">
    <location>
        <begin position="634"/>
        <end position="654"/>
    </location>
</feature>
<dbReference type="InParanoid" id="A0A024FSW1"/>
<dbReference type="InterPro" id="IPR000008">
    <property type="entry name" value="C2_dom"/>
</dbReference>
<dbReference type="PROSITE" id="PS50004">
    <property type="entry name" value="C2"/>
    <property type="match status" value="1"/>
</dbReference>
<feature type="region of interest" description="Disordered" evidence="1">
    <location>
        <begin position="272"/>
        <end position="318"/>
    </location>
</feature>
<feature type="region of interest" description="Disordered" evidence="1">
    <location>
        <begin position="2029"/>
        <end position="2085"/>
    </location>
</feature>
<feature type="domain" description="C2" evidence="2">
    <location>
        <begin position="1336"/>
        <end position="1494"/>
    </location>
</feature>
<proteinExistence type="predicted"/>
<accession>A0A024FSW1</accession>
<dbReference type="Pfam" id="PF25339">
    <property type="entry name" value="C2_C2CD3_N"/>
    <property type="match status" value="1"/>
</dbReference>
<dbReference type="PANTHER" id="PTHR21254">
    <property type="entry name" value="C2 DOMAIN-CONTAINING PROTEIN 3"/>
    <property type="match status" value="1"/>
</dbReference>
<name>A0A024FSW1_9STRA</name>
<evidence type="ECO:0000259" key="2">
    <source>
        <dbReference type="PROSITE" id="PS50004"/>
    </source>
</evidence>
<sequence>MLSQNHRQLATLASHALLIGASCHFESDVMKHANQTSRMPKALLKQSIRSDSETKDISSQQKLFFHGCSLPPKLLNDAPKWQIGMLSLALSKVRVCEESRHIFPKNVLIRVIWWGEDRPGQLFRPKCSYEASPKANFKSDEDETQGSYKSWQDWVIEYAIVVPPSHFYVYLQDMRELMADMIDPKTRRVIGKARIPLCRLLPGDGVNPEWQPLHSASYPIYSVASTQKDPNTHSNNRQVLGQLFVMISIQWNQEQHYIQDDTFERRNDFTRIDTSEASDNNHKSMDSVSPKDERSDHSIDRYEDDCDLNEDSTDHHATAPEMHYKMRAGLDLSGDTKLRALILKGKELRKMMQVAKRTSIPDSSRPELGTNIDGAGSIYADHTDLSEIRNEVAISACLARYQAMSALHPASVSMSRSHLDKSVMTGILHLKSLQVDTDFLRRFRRFIQIKSSWDHRSPDKQKSDPVLNVSIFYQYESQAGNSADEMHLLADCSLILSHTLLTGKEKVEVWSGLERQSENCAAASTFLLERNVPGREGLCICVQLHLRQRASKSTGSNKIGLKGQRAIGICSPGEHHIPLFFTSPGSLPSSKLLRNNSLHRRTRDSQAVGLISLDLELPQSNRIPQAVSSEDIDSPISDPTSSELESISSSIHSTPLHDQDTGRDKETLMKNNALVLDTISLDSEKLLLSETFRQQGNECRYIQLRSTIPQLGVQNTNDIRMDTEEESSICLTRKLFELNDKQVVDSEKKREADFGQYMKLLPRLASNALLQHQNQVIVFEVWLLLPRSRSDSHEFRSKDLLGLVKVPFSKVFDSYIKGGNEKTLTDISIEHICATHSSCWPIQHPLSEAELGYLSITILSGTIKQIKAFRVAQNGIRVLQRRIRQFLSNKKRRKCNALIVKEQKAASFRIESQNGRLTFAMRGGLTFNHEHKVVCQIDGRLNFMASVKSDVMATIPFRILWDQCLCEQSITVHYKLPSILESYGKHENVLSRAKLDLTLCLLDDDCVIQRGQAVIEIHQLIKAGTLDISKELDIPITWCPRDSSSLNSDFDLTPPNILPIWLQFGQFTSHTFAEEGNGISTWEDNLLVPRLWVQRENLTSPHLELHLIVRSLAGLQHLLDTWWQYVDDNPMENNTFGSLYRDLQHLSMKTTSTNVKKTAGDSKLQFEYCVCVGSQLHHKLRVDSKVRNKEMMKSSCILRFDAKSLLWWARFFSPPLSLQSLLQDRNAEFAHLDYQIIDITVHSEWIRYIQQADSSLEISLRLLDVEKLASIELGMVSIPLSSILCRQNGVEGIFPIQVGASLPHSRVHQLSLGRLNVQCALGPENANIDEGITSHLLEEKCENVGDQEKKAMARLEIVIEEARHLVRPKDDHSELPPSTFARVEWSVPPSSPDEEKGEFQLQPLTDSETPLISCSSNPVYAFVKTITFPYTAGLSNENNWRQWLSRQALKVAIYVKESSHNQMSANNEPELIGTAVVDLGVLDKKSWNEINGWYHIQHPVWHQSCGQCKVRVLLQTDSDSSALEMENSGSMNLLCDRVNNTLEPTTQPGDISGNRDVQSVHLAAKEIHERLSKLSRGLDSSSSRSDNSLSRKSNSDFGDSGISSLIEEGGGSSKESKIEKLGKTDAKCSKTLLDDNQNVHSMFEARSCTKPFIVSFQEPLTLSSLGIQEISPRSSVADTRSMNDVSLRQDQHQSLITEDKSLIEYMPREVTPSANQTCPELKSRTARASIKPIDIDLETDFVMPCIPKAKTTSDESYILPIDDGRMRSVRFDEQSFIPDFDEAIWPFDSTKSELPATSSQLPADFSAIEPSSFPPGASQIEDMDTEAESPDEISSDNLDNEISRESNGRMTQCVAASDTKEIDFEDAEIVKSKTATECITKEIGTITRDLEAYVKDQEQVSNSKNCTPIQREDNWAGITAFEAEASFGAIILSKCRVVNESTGANTCEVKCTQACFVEKYDVAIQCDDLDKTNELDGQFLDTTEPESSNLVELADAATQTDFDDQDVSSDGEPRLNKLYADQRCDTATQTSQIIEEKDRNDLAPYFDQTEEDKSCTQTKTEPIITDSSDSQGATKPSEQQDQSSMFSSLSGITLQCLIQKIDAMHELLQQLRHTYQITPSHTCDRSNQASIVQTSSGGLIPLEDFGKIKSQLSSPCNTRDKDITNVFNMEYHSDLIQSPSCAETEHNNPINAAFGDPNFSHESILAMSASNTVKNPRNASLDPSSKSEWISRARSLFADSETERIARIMNINLDSFISDDDYDDSEEEKNDFEEIELMMAAFIDGKDEQDYIYIRSVYESLESMNQASVKLIVIEEEVDALFLDLILAEVKLESLKRQCLRLKALDVLNEDSDEPAPKISEYITPTSKADDFEAEA</sequence>
<evidence type="ECO:0000256" key="1">
    <source>
        <dbReference type="SAM" id="MobiDB-lite"/>
    </source>
</evidence>
<organism evidence="3 4">
    <name type="scientific">Albugo candida</name>
    <dbReference type="NCBI Taxonomy" id="65357"/>
    <lineage>
        <taxon>Eukaryota</taxon>
        <taxon>Sar</taxon>
        <taxon>Stramenopiles</taxon>
        <taxon>Oomycota</taxon>
        <taxon>Peronosporomycetes</taxon>
        <taxon>Albuginales</taxon>
        <taxon>Albuginaceae</taxon>
        <taxon>Albugo</taxon>
    </lineage>
</organism>
<feature type="compositionally biased region" description="Basic and acidic residues" evidence="1">
    <location>
        <begin position="272"/>
        <end position="301"/>
    </location>
</feature>
<comment type="caution">
    <text evidence="3">The sequence shown here is derived from an EMBL/GenBank/DDBJ whole genome shotgun (WGS) entry which is preliminary data.</text>
</comment>
<dbReference type="EMBL" id="CAIX01000096">
    <property type="protein sequence ID" value="CCI10140.1"/>
    <property type="molecule type" value="Genomic_DNA"/>
</dbReference>
<keyword evidence="4" id="KW-1185">Reference proteome</keyword>
<protein>
    <recommendedName>
        <fullName evidence="2">C2 domain-containing protein</fullName>
    </recommendedName>
</protein>
<feature type="region of interest" description="Disordered" evidence="1">
    <location>
        <begin position="2352"/>
        <end position="2376"/>
    </location>
</feature>
<feature type="region of interest" description="Disordered" evidence="1">
    <location>
        <begin position="622"/>
        <end position="662"/>
    </location>
</feature>
<feature type="compositionally biased region" description="Acidic residues" evidence="1">
    <location>
        <begin position="1821"/>
        <end position="1834"/>
    </location>
</feature>
<evidence type="ECO:0000313" key="4">
    <source>
        <dbReference type="Proteomes" id="UP000053237"/>
    </source>
</evidence>
<feature type="region of interest" description="Disordered" evidence="1">
    <location>
        <begin position="1573"/>
        <end position="1621"/>
    </location>
</feature>
<dbReference type="GO" id="GO:0005815">
    <property type="term" value="C:microtubule organizing center"/>
    <property type="evidence" value="ECO:0007669"/>
    <property type="project" value="TreeGrafter"/>
</dbReference>